<organism evidence="1">
    <name type="scientific">Clostridium botulinum</name>
    <dbReference type="NCBI Taxonomy" id="1491"/>
    <lineage>
        <taxon>Bacteria</taxon>
        <taxon>Bacillati</taxon>
        <taxon>Bacillota</taxon>
        <taxon>Clostridia</taxon>
        <taxon>Eubacteriales</taxon>
        <taxon>Clostridiaceae</taxon>
        <taxon>Clostridium</taxon>
    </lineage>
</organism>
<geneLocation type="plasmid" evidence="1">
    <name>pNPD8_2</name>
</geneLocation>
<sequence>MDKVSDIKDLLSSIMRSTSGRPLNGLELVAVETAVIETYANFGINKDINSLYQKGGTKLPDGSYAVGRVKRKCQH</sequence>
<reference evidence="1" key="1">
    <citation type="submission" date="2016-05" db="EMBL/GenBank/DDBJ databases">
        <authorList>
            <person name="Lavstsen T."/>
            <person name="Jespersen J.S."/>
        </authorList>
    </citation>
    <scope>NUCLEOTIDE SEQUENCE</scope>
    <source>
        <strain evidence="1">CDC69096</strain>
        <plasmid evidence="1">pNPD8_2</plasmid>
    </source>
</reference>
<evidence type="ECO:0000313" key="1">
    <source>
        <dbReference type="EMBL" id="APU87180.1"/>
    </source>
</evidence>
<accession>A0A1L7JN32</accession>
<protein>
    <submittedName>
        <fullName evidence="1">AAA ATPase domain protein</fullName>
    </submittedName>
</protein>
<dbReference type="RefSeq" id="WP_236893558.1">
    <property type="nucleotide sequence ID" value="NZ_CP015716.1"/>
</dbReference>
<gene>
    <name evidence="1" type="ORF">NPD8_3898</name>
</gene>
<dbReference type="EMBL" id="CP015716">
    <property type="protein sequence ID" value="APU87180.1"/>
    <property type="molecule type" value="Genomic_DNA"/>
</dbReference>
<keyword evidence="1" id="KW-0614">Plasmid</keyword>
<proteinExistence type="predicted"/>
<dbReference type="AlphaFoldDB" id="A0A1L7JN32"/>
<name>A0A1L7JN32_CLOBO</name>